<dbReference type="EMBL" id="LFYR01000864">
    <property type="protein sequence ID" value="KMZ68135.1"/>
    <property type="molecule type" value="Genomic_DNA"/>
</dbReference>
<dbReference type="GO" id="GO:0035556">
    <property type="term" value="P:intracellular signal transduction"/>
    <property type="evidence" value="ECO:0000318"/>
    <property type="project" value="GO_Central"/>
</dbReference>
<dbReference type="InterPro" id="IPR050205">
    <property type="entry name" value="CDPK_Ser/Thr_kinases"/>
</dbReference>
<name>A0A0K9PIT4_ZOSMR</name>
<evidence type="ECO:0000313" key="10">
    <source>
        <dbReference type="EMBL" id="KMZ68135.1"/>
    </source>
</evidence>
<dbReference type="CDD" id="cd05117">
    <property type="entry name" value="STKc_CAMK"/>
    <property type="match status" value="1"/>
</dbReference>
<protein>
    <submittedName>
        <fullName evidence="10">CDPK-related kinase 3</fullName>
    </submittedName>
</protein>
<dbReference type="FunFam" id="1.10.510.10:FF:001294">
    <property type="entry name" value="CDPK-related kinase 3"/>
    <property type="match status" value="1"/>
</dbReference>
<dbReference type="InterPro" id="IPR011992">
    <property type="entry name" value="EF-hand-dom_pair"/>
</dbReference>
<dbReference type="STRING" id="29655.A0A0K9PIT4"/>
<dbReference type="SMART" id="SM00220">
    <property type="entry name" value="S_TKc"/>
    <property type="match status" value="1"/>
</dbReference>
<keyword evidence="2" id="KW-0808">Transferase</keyword>
<dbReference type="Gene3D" id="1.10.510.10">
    <property type="entry name" value="Transferase(Phosphotransferase) domain 1"/>
    <property type="match status" value="1"/>
</dbReference>
<dbReference type="PROSITE" id="PS00108">
    <property type="entry name" value="PROTEIN_KINASE_ST"/>
    <property type="match status" value="1"/>
</dbReference>
<dbReference type="InterPro" id="IPR008271">
    <property type="entry name" value="Ser/Thr_kinase_AS"/>
</dbReference>
<evidence type="ECO:0000259" key="9">
    <source>
        <dbReference type="PROSITE" id="PS50011"/>
    </source>
</evidence>
<dbReference type="OrthoDB" id="40902at2759"/>
<dbReference type="Gene3D" id="3.30.200.20">
    <property type="entry name" value="Phosphorylase Kinase, domain 1"/>
    <property type="match status" value="1"/>
</dbReference>
<dbReference type="GO" id="GO:0005524">
    <property type="term" value="F:ATP binding"/>
    <property type="evidence" value="ECO:0007669"/>
    <property type="project" value="UniProtKB-UniRule"/>
</dbReference>
<keyword evidence="11" id="KW-1185">Reference proteome</keyword>
<keyword evidence="4 7" id="KW-0547">Nucleotide-binding</keyword>
<keyword evidence="3" id="KW-0677">Repeat</keyword>
<dbReference type="InterPro" id="IPR011009">
    <property type="entry name" value="Kinase-like_dom_sf"/>
</dbReference>
<dbReference type="InterPro" id="IPR000719">
    <property type="entry name" value="Prot_kinase_dom"/>
</dbReference>
<dbReference type="GO" id="GO:0005737">
    <property type="term" value="C:cytoplasm"/>
    <property type="evidence" value="ECO:0000318"/>
    <property type="project" value="GO_Central"/>
</dbReference>
<evidence type="ECO:0000256" key="4">
    <source>
        <dbReference type="ARBA" id="ARBA00022741"/>
    </source>
</evidence>
<dbReference type="InterPro" id="IPR017441">
    <property type="entry name" value="Protein_kinase_ATP_BS"/>
</dbReference>
<dbReference type="Pfam" id="PF00069">
    <property type="entry name" value="Pkinase"/>
    <property type="match status" value="1"/>
</dbReference>
<feature type="compositionally biased region" description="Basic and acidic residues" evidence="8">
    <location>
        <begin position="9"/>
        <end position="18"/>
    </location>
</feature>
<keyword evidence="1" id="KW-0723">Serine/threonine-protein kinase</keyword>
<evidence type="ECO:0000256" key="8">
    <source>
        <dbReference type="SAM" id="MobiDB-lite"/>
    </source>
</evidence>
<dbReference type="AlphaFoldDB" id="A0A0K9PIT4"/>
<organism evidence="10 11">
    <name type="scientific">Zostera marina</name>
    <name type="common">Eelgrass</name>
    <dbReference type="NCBI Taxonomy" id="29655"/>
    <lineage>
        <taxon>Eukaryota</taxon>
        <taxon>Viridiplantae</taxon>
        <taxon>Streptophyta</taxon>
        <taxon>Embryophyta</taxon>
        <taxon>Tracheophyta</taxon>
        <taxon>Spermatophyta</taxon>
        <taxon>Magnoliopsida</taxon>
        <taxon>Liliopsida</taxon>
        <taxon>Zosteraceae</taxon>
        <taxon>Zostera</taxon>
    </lineage>
</organism>
<feature type="compositionally biased region" description="Polar residues" evidence="8">
    <location>
        <begin position="47"/>
        <end position="68"/>
    </location>
</feature>
<evidence type="ECO:0000256" key="1">
    <source>
        <dbReference type="ARBA" id="ARBA00022527"/>
    </source>
</evidence>
<gene>
    <name evidence="10" type="ORF">ZOSMA_24G01570</name>
</gene>
<evidence type="ECO:0000313" key="11">
    <source>
        <dbReference type="Proteomes" id="UP000036987"/>
    </source>
</evidence>
<evidence type="ECO:0000256" key="6">
    <source>
        <dbReference type="ARBA" id="ARBA00022840"/>
    </source>
</evidence>
<dbReference type="SUPFAM" id="SSF56112">
    <property type="entry name" value="Protein kinase-like (PK-like)"/>
    <property type="match status" value="1"/>
</dbReference>
<keyword evidence="5 10" id="KW-0418">Kinase</keyword>
<dbReference type="PROSITE" id="PS00107">
    <property type="entry name" value="PROTEIN_KINASE_ATP"/>
    <property type="match status" value="1"/>
</dbReference>
<reference evidence="11" key="1">
    <citation type="journal article" date="2016" name="Nature">
        <title>The genome of the seagrass Zostera marina reveals angiosperm adaptation to the sea.</title>
        <authorList>
            <person name="Olsen J.L."/>
            <person name="Rouze P."/>
            <person name="Verhelst B."/>
            <person name="Lin Y.-C."/>
            <person name="Bayer T."/>
            <person name="Collen J."/>
            <person name="Dattolo E."/>
            <person name="De Paoli E."/>
            <person name="Dittami S."/>
            <person name="Maumus F."/>
            <person name="Michel G."/>
            <person name="Kersting A."/>
            <person name="Lauritano C."/>
            <person name="Lohaus R."/>
            <person name="Toepel M."/>
            <person name="Tonon T."/>
            <person name="Vanneste K."/>
            <person name="Amirebrahimi M."/>
            <person name="Brakel J."/>
            <person name="Bostroem C."/>
            <person name="Chovatia M."/>
            <person name="Grimwood J."/>
            <person name="Jenkins J.W."/>
            <person name="Jueterbock A."/>
            <person name="Mraz A."/>
            <person name="Stam W.T."/>
            <person name="Tice H."/>
            <person name="Bornberg-Bauer E."/>
            <person name="Green P.J."/>
            <person name="Pearson G.A."/>
            <person name="Procaccini G."/>
            <person name="Duarte C.M."/>
            <person name="Schmutz J."/>
            <person name="Reusch T.B.H."/>
            <person name="Van de Peer Y."/>
        </authorList>
    </citation>
    <scope>NUCLEOTIDE SEQUENCE [LARGE SCALE GENOMIC DNA]</scope>
    <source>
        <strain evidence="11">cv. Finnish</strain>
    </source>
</reference>
<dbReference type="FunFam" id="1.10.238.10:FF:000085">
    <property type="entry name" value="CDPK-related kinase 1"/>
    <property type="match status" value="1"/>
</dbReference>
<dbReference type="PANTHER" id="PTHR24349">
    <property type="entry name" value="SERINE/THREONINE-PROTEIN KINASE"/>
    <property type="match status" value="1"/>
</dbReference>
<dbReference type="Gene3D" id="1.10.238.10">
    <property type="entry name" value="EF-hand"/>
    <property type="match status" value="2"/>
</dbReference>
<evidence type="ECO:0000256" key="7">
    <source>
        <dbReference type="PROSITE-ProRule" id="PRU10141"/>
    </source>
</evidence>
<dbReference type="SUPFAM" id="SSF47473">
    <property type="entry name" value="EF-hand"/>
    <property type="match status" value="1"/>
</dbReference>
<dbReference type="PROSITE" id="PS50011">
    <property type="entry name" value="PROTEIN_KINASE_DOM"/>
    <property type="match status" value="1"/>
</dbReference>
<sequence>MGQCYGKTRFGDADEVHHQQSPLPSYANGEVRVGGSSSSSKIPAARSTPSHSSTNLWPSPFPHSSATTPLPAGVSPSPARSTPGRRLFRRPFPPPSPAKHIKASLLKRMAPSKPKEKPIPEDGEANGGTPGAEEDEDEHRQLDRSFGYGKNFGNKYELGKEVGRGHFGHTCLAKVKKGVLKGQIVAVKIIAKGKMTTAISIEDVRREVKILKGLSGHVNLVKFHDACEDSLNVYIVMELCEGGELLDRILARGGKYTEEDAKLIVEQILSVVAFCHLQGVVHRDLKPENFLFTTKDDKSPMKLIDFGLSDFIRPDERLNDIVGSAYYVAPEVLHRSYSMEADIWSVGVITYILLCGSRPFWARTESGIFRAVLRADPNFEDPPWPSVSAEAKDFVKRLLNKDYRKRMTASQALTHPWLRNRQSSFPLDILIYKLLKSYLRSSPFKRATLKALSKALPEDELFYLKAQFQLLEPTQDGLVGLENFRMALKNNRTMAMDESRVDSDMHNALASLTHRKMNFEDFCASAISSYQLEALELEKWEHIASTAFQYFEEDGNRATTIEELAKEMNLPPAAYSILQDWIRTSDRKLSFYGYTKFLHGVTIRNTRHQRQS</sequence>
<dbReference type="FunFam" id="1.10.510.10:FF:001864">
    <property type="entry name" value="Calcium-dependent protein kinase SK5"/>
    <property type="match status" value="1"/>
</dbReference>
<comment type="caution">
    <text evidence="10">The sequence shown here is derived from an EMBL/GenBank/DDBJ whole genome shotgun (WGS) entry which is preliminary data.</text>
</comment>
<dbReference type="GO" id="GO:0005516">
    <property type="term" value="F:calmodulin binding"/>
    <property type="evidence" value="ECO:0000318"/>
    <property type="project" value="GO_Central"/>
</dbReference>
<feature type="region of interest" description="Disordered" evidence="8">
    <location>
        <begin position="1"/>
        <end position="146"/>
    </location>
</feature>
<evidence type="ECO:0000256" key="5">
    <source>
        <dbReference type="ARBA" id="ARBA00022777"/>
    </source>
</evidence>
<feature type="domain" description="Protein kinase" evidence="9">
    <location>
        <begin position="156"/>
        <end position="418"/>
    </location>
</feature>
<feature type="binding site" evidence="7">
    <location>
        <position position="192"/>
    </location>
    <ligand>
        <name>ATP</name>
        <dbReference type="ChEBI" id="CHEBI:30616"/>
    </ligand>
</feature>
<dbReference type="GO" id="GO:0009931">
    <property type="term" value="F:calcium-dependent protein serine/threonine kinase activity"/>
    <property type="evidence" value="ECO:0000318"/>
    <property type="project" value="GO_Central"/>
</dbReference>
<dbReference type="Proteomes" id="UP000036987">
    <property type="component" value="Unassembled WGS sequence"/>
</dbReference>
<evidence type="ECO:0000256" key="2">
    <source>
        <dbReference type="ARBA" id="ARBA00022679"/>
    </source>
</evidence>
<accession>A0A0K9PIT4</accession>
<evidence type="ECO:0000256" key="3">
    <source>
        <dbReference type="ARBA" id="ARBA00022737"/>
    </source>
</evidence>
<dbReference type="OMA" id="EPDNDER"/>
<keyword evidence="6 7" id="KW-0067">ATP-binding</keyword>
<dbReference type="GO" id="GO:0004683">
    <property type="term" value="F:calcium/calmodulin-dependent protein kinase activity"/>
    <property type="evidence" value="ECO:0000318"/>
    <property type="project" value="GO_Central"/>
</dbReference>
<dbReference type="FunFam" id="3.30.200.20:FF:000101">
    <property type="entry name" value="CDPK-related kinase 1"/>
    <property type="match status" value="1"/>
</dbReference>
<proteinExistence type="predicted"/>
<dbReference type="GO" id="GO:0005634">
    <property type="term" value="C:nucleus"/>
    <property type="evidence" value="ECO:0000318"/>
    <property type="project" value="GO_Central"/>
</dbReference>